<dbReference type="EMBL" id="AP014959">
    <property type="protein sequence ID" value="BAS86523.1"/>
    <property type="molecule type" value="Genomic_DNA"/>
</dbReference>
<evidence type="ECO:0000313" key="1">
    <source>
        <dbReference type="EMBL" id="BAS86523.1"/>
    </source>
</evidence>
<proteinExistence type="predicted"/>
<dbReference type="PaxDb" id="39947-A0A0P0W3E1"/>
<feature type="non-terminal residue" evidence="1">
    <location>
        <position position="264"/>
    </location>
</feature>
<dbReference type="InParanoid" id="A0A0P0W3E1"/>
<gene>
    <name evidence="1" type="ordered locus">Os03g0762450</name>
    <name evidence="1" type="ORF">OSNPB_030762450</name>
</gene>
<evidence type="ECO:0000313" key="2">
    <source>
        <dbReference type="Proteomes" id="UP000059680"/>
    </source>
</evidence>
<reference evidence="1 2" key="2">
    <citation type="journal article" date="2013" name="Plant Cell Physiol.">
        <title>Rice Annotation Project Database (RAP-DB): an integrative and interactive database for rice genomics.</title>
        <authorList>
            <person name="Sakai H."/>
            <person name="Lee S.S."/>
            <person name="Tanaka T."/>
            <person name="Numa H."/>
            <person name="Kim J."/>
            <person name="Kawahara Y."/>
            <person name="Wakimoto H."/>
            <person name="Yang C.C."/>
            <person name="Iwamoto M."/>
            <person name="Abe T."/>
            <person name="Yamada Y."/>
            <person name="Muto A."/>
            <person name="Inokuchi H."/>
            <person name="Ikemura T."/>
            <person name="Matsumoto T."/>
            <person name="Sasaki T."/>
            <person name="Itoh T."/>
        </authorList>
    </citation>
    <scope>NUCLEOTIDE SEQUENCE [LARGE SCALE GENOMIC DNA]</scope>
    <source>
        <strain evidence="2">cv. Nipponbare</strain>
    </source>
</reference>
<organism evidence="1 2">
    <name type="scientific">Oryza sativa subsp. japonica</name>
    <name type="common">Rice</name>
    <dbReference type="NCBI Taxonomy" id="39947"/>
    <lineage>
        <taxon>Eukaryota</taxon>
        <taxon>Viridiplantae</taxon>
        <taxon>Streptophyta</taxon>
        <taxon>Embryophyta</taxon>
        <taxon>Tracheophyta</taxon>
        <taxon>Spermatophyta</taxon>
        <taxon>Magnoliopsida</taxon>
        <taxon>Liliopsida</taxon>
        <taxon>Poales</taxon>
        <taxon>Poaceae</taxon>
        <taxon>BOP clade</taxon>
        <taxon>Oryzoideae</taxon>
        <taxon>Oryzeae</taxon>
        <taxon>Oryzinae</taxon>
        <taxon>Oryza</taxon>
        <taxon>Oryza sativa</taxon>
    </lineage>
</organism>
<reference evidence="1 2" key="3">
    <citation type="journal article" date="2013" name="Rice">
        <title>Improvement of the Oryza sativa Nipponbare reference genome using next generation sequence and optical map data.</title>
        <authorList>
            <person name="Kawahara Y."/>
            <person name="de la Bastide M."/>
            <person name="Hamilton J.P."/>
            <person name="Kanamori H."/>
            <person name="McCombie W.R."/>
            <person name="Ouyang S."/>
            <person name="Schwartz D.C."/>
            <person name="Tanaka T."/>
            <person name="Wu J."/>
            <person name="Zhou S."/>
            <person name="Childs K.L."/>
            <person name="Davidson R.M."/>
            <person name="Lin H."/>
            <person name="Quesada-Ocampo L."/>
            <person name="Vaillancourt B."/>
            <person name="Sakai H."/>
            <person name="Lee S.S."/>
            <person name="Kim J."/>
            <person name="Numa H."/>
            <person name="Itoh T."/>
            <person name="Buell C.R."/>
            <person name="Matsumoto T."/>
        </authorList>
    </citation>
    <scope>NUCLEOTIDE SEQUENCE [LARGE SCALE GENOMIC DNA]</scope>
    <source>
        <strain evidence="2">cv. Nipponbare</strain>
    </source>
</reference>
<keyword evidence="2" id="KW-1185">Reference proteome</keyword>
<sequence length="264" mass="28671">STWSEVKRPIPFWRLTKYWLSKARGVTGSSSSAMFGSTPAGHAACSCDAYPASIVGSTADGWIRLANVPQCANPTVCLPDKAIMSVWDRLFAANSDVSWSRLNDGGGSFPSTLLAVELSPSSLPSSTAYDGPPACTIQKEKRKQSLFSVTLQGIFRKLGNFSMDLGRKEPNLSRICVMCVCTYQRNDVSGGHDQDVRAGDLVGALRHGVDGRPGLDDRVEAVAGEGEVVRVVLLRRVVPRRHHDHRRVASLHPHSHPGHFILLT</sequence>
<name>A0A0P0W3E1_ORYSJ</name>
<dbReference type="AlphaFoldDB" id="A0A0P0W3E1"/>
<dbReference type="Proteomes" id="UP000059680">
    <property type="component" value="Chromosome 3"/>
</dbReference>
<accession>A0A0P0W3E1</accession>
<protein>
    <submittedName>
        <fullName evidence="1">Os03g0762450 protein</fullName>
    </submittedName>
</protein>
<dbReference type="Gramene" id="Os03t0762450-00">
    <property type="protein sequence ID" value="Os03t0762450-00"/>
    <property type="gene ID" value="Os03g0762450"/>
</dbReference>
<reference evidence="2" key="1">
    <citation type="journal article" date="2005" name="Nature">
        <title>The map-based sequence of the rice genome.</title>
        <authorList>
            <consortium name="International rice genome sequencing project (IRGSP)"/>
            <person name="Matsumoto T."/>
            <person name="Wu J."/>
            <person name="Kanamori H."/>
            <person name="Katayose Y."/>
            <person name="Fujisawa M."/>
            <person name="Namiki N."/>
            <person name="Mizuno H."/>
            <person name="Yamamoto K."/>
            <person name="Antonio B.A."/>
            <person name="Baba T."/>
            <person name="Sakata K."/>
            <person name="Nagamura Y."/>
            <person name="Aoki H."/>
            <person name="Arikawa K."/>
            <person name="Arita K."/>
            <person name="Bito T."/>
            <person name="Chiden Y."/>
            <person name="Fujitsuka N."/>
            <person name="Fukunaka R."/>
            <person name="Hamada M."/>
            <person name="Harada C."/>
            <person name="Hayashi A."/>
            <person name="Hijishita S."/>
            <person name="Honda M."/>
            <person name="Hosokawa S."/>
            <person name="Ichikawa Y."/>
            <person name="Idonuma A."/>
            <person name="Iijima M."/>
            <person name="Ikeda M."/>
            <person name="Ikeno M."/>
            <person name="Ito K."/>
            <person name="Ito S."/>
            <person name="Ito T."/>
            <person name="Ito Y."/>
            <person name="Ito Y."/>
            <person name="Iwabuchi A."/>
            <person name="Kamiya K."/>
            <person name="Karasawa W."/>
            <person name="Kurita K."/>
            <person name="Katagiri S."/>
            <person name="Kikuta A."/>
            <person name="Kobayashi H."/>
            <person name="Kobayashi N."/>
            <person name="Machita K."/>
            <person name="Maehara T."/>
            <person name="Masukawa M."/>
            <person name="Mizubayashi T."/>
            <person name="Mukai Y."/>
            <person name="Nagasaki H."/>
            <person name="Nagata Y."/>
            <person name="Naito S."/>
            <person name="Nakashima M."/>
            <person name="Nakama Y."/>
            <person name="Nakamichi Y."/>
            <person name="Nakamura M."/>
            <person name="Meguro A."/>
            <person name="Negishi M."/>
            <person name="Ohta I."/>
            <person name="Ohta T."/>
            <person name="Okamoto M."/>
            <person name="Ono N."/>
            <person name="Saji S."/>
            <person name="Sakaguchi M."/>
            <person name="Sakai K."/>
            <person name="Shibata M."/>
            <person name="Shimokawa T."/>
            <person name="Song J."/>
            <person name="Takazaki Y."/>
            <person name="Terasawa K."/>
            <person name="Tsugane M."/>
            <person name="Tsuji K."/>
            <person name="Ueda S."/>
            <person name="Waki K."/>
            <person name="Yamagata H."/>
            <person name="Yamamoto M."/>
            <person name="Yamamoto S."/>
            <person name="Yamane H."/>
            <person name="Yoshiki S."/>
            <person name="Yoshihara R."/>
            <person name="Yukawa K."/>
            <person name="Zhong H."/>
            <person name="Yano M."/>
            <person name="Yuan Q."/>
            <person name="Ouyang S."/>
            <person name="Liu J."/>
            <person name="Jones K.M."/>
            <person name="Gansberger K."/>
            <person name="Moffat K."/>
            <person name="Hill J."/>
            <person name="Bera J."/>
            <person name="Fadrosh D."/>
            <person name="Jin S."/>
            <person name="Johri S."/>
            <person name="Kim M."/>
            <person name="Overton L."/>
            <person name="Reardon M."/>
            <person name="Tsitrin T."/>
            <person name="Vuong H."/>
            <person name="Weaver B."/>
            <person name="Ciecko A."/>
            <person name="Tallon L."/>
            <person name="Jackson J."/>
            <person name="Pai G."/>
            <person name="Aken S.V."/>
            <person name="Utterback T."/>
            <person name="Reidmuller S."/>
            <person name="Feldblyum T."/>
            <person name="Hsiao J."/>
            <person name="Zismann V."/>
            <person name="Iobst S."/>
            <person name="de Vazeille A.R."/>
            <person name="Buell C.R."/>
            <person name="Ying K."/>
            <person name="Li Y."/>
            <person name="Lu T."/>
            <person name="Huang Y."/>
            <person name="Zhao Q."/>
            <person name="Feng Q."/>
            <person name="Zhang L."/>
            <person name="Zhu J."/>
            <person name="Weng Q."/>
            <person name="Mu J."/>
            <person name="Lu Y."/>
            <person name="Fan D."/>
            <person name="Liu Y."/>
            <person name="Guan J."/>
            <person name="Zhang Y."/>
            <person name="Yu S."/>
            <person name="Liu X."/>
            <person name="Zhang Y."/>
            <person name="Hong G."/>
            <person name="Han B."/>
            <person name="Choisne N."/>
            <person name="Demange N."/>
            <person name="Orjeda G."/>
            <person name="Samain S."/>
            <person name="Cattolico L."/>
            <person name="Pelletier E."/>
            <person name="Couloux A."/>
            <person name="Segurens B."/>
            <person name="Wincker P."/>
            <person name="D'Hont A."/>
            <person name="Scarpelli C."/>
            <person name="Weissenbach J."/>
            <person name="Salanoubat M."/>
            <person name="Quetier F."/>
            <person name="Yu Y."/>
            <person name="Kim H.R."/>
            <person name="Rambo T."/>
            <person name="Currie J."/>
            <person name="Collura K."/>
            <person name="Luo M."/>
            <person name="Yang T."/>
            <person name="Ammiraju J.S.S."/>
            <person name="Engler F."/>
            <person name="Soderlund C."/>
            <person name="Wing R.A."/>
            <person name="Palmer L.E."/>
            <person name="de la Bastide M."/>
            <person name="Spiegel L."/>
            <person name="Nascimento L."/>
            <person name="Zutavern T."/>
            <person name="O'Shaughnessy A."/>
            <person name="Dike S."/>
            <person name="Dedhia N."/>
            <person name="Preston R."/>
            <person name="Balija V."/>
            <person name="McCombie W.R."/>
            <person name="Chow T."/>
            <person name="Chen H."/>
            <person name="Chung M."/>
            <person name="Chen C."/>
            <person name="Shaw J."/>
            <person name="Wu H."/>
            <person name="Hsiao K."/>
            <person name="Chao Y."/>
            <person name="Chu M."/>
            <person name="Cheng C."/>
            <person name="Hour A."/>
            <person name="Lee P."/>
            <person name="Lin S."/>
            <person name="Lin Y."/>
            <person name="Liou J."/>
            <person name="Liu S."/>
            <person name="Hsing Y."/>
            <person name="Raghuvanshi S."/>
            <person name="Mohanty A."/>
            <person name="Bharti A.K."/>
            <person name="Gaur A."/>
            <person name="Gupta V."/>
            <person name="Kumar D."/>
            <person name="Ravi V."/>
            <person name="Vij S."/>
            <person name="Kapur A."/>
            <person name="Khurana P."/>
            <person name="Khurana P."/>
            <person name="Khurana J.P."/>
            <person name="Tyagi A.K."/>
            <person name="Gaikwad K."/>
            <person name="Singh A."/>
            <person name="Dalal V."/>
            <person name="Srivastava S."/>
            <person name="Dixit A."/>
            <person name="Pal A.K."/>
            <person name="Ghazi I.A."/>
            <person name="Yadav M."/>
            <person name="Pandit A."/>
            <person name="Bhargava A."/>
            <person name="Sureshbabu K."/>
            <person name="Batra K."/>
            <person name="Sharma T.R."/>
            <person name="Mohapatra T."/>
            <person name="Singh N.K."/>
            <person name="Messing J."/>
            <person name="Nelson A.B."/>
            <person name="Fuks G."/>
            <person name="Kavchok S."/>
            <person name="Keizer G."/>
            <person name="Linton E."/>
            <person name="Llaca V."/>
            <person name="Song R."/>
            <person name="Tanyolac B."/>
            <person name="Young S."/>
            <person name="Ho-Il K."/>
            <person name="Hahn J.H."/>
            <person name="Sangsakoo G."/>
            <person name="Vanavichit A."/>
            <person name="de Mattos Luiz.A.T."/>
            <person name="Zimmer P.D."/>
            <person name="Malone G."/>
            <person name="Dellagostin O."/>
            <person name="de Oliveira A.C."/>
            <person name="Bevan M."/>
            <person name="Bancroft I."/>
            <person name="Minx P."/>
            <person name="Cordum H."/>
            <person name="Wilson R."/>
            <person name="Cheng Z."/>
            <person name="Jin W."/>
            <person name="Jiang J."/>
            <person name="Leong S.A."/>
            <person name="Iwama H."/>
            <person name="Gojobori T."/>
            <person name="Itoh T."/>
            <person name="Niimura Y."/>
            <person name="Fujii Y."/>
            <person name="Habara T."/>
            <person name="Sakai H."/>
            <person name="Sato Y."/>
            <person name="Wilson G."/>
            <person name="Kumar K."/>
            <person name="McCouch S."/>
            <person name="Juretic N."/>
            <person name="Hoen D."/>
            <person name="Wright S."/>
            <person name="Bruskiewich R."/>
            <person name="Bureau T."/>
            <person name="Miyao A."/>
            <person name="Hirochika H."/>
            <person name="Nishikawa T."/>
            <person name="Kadowaki K."/>
            <person name="Sugiura M."/>
            <person name="Burr B."/>
            <person name="Sasaki T."/>
        </authorList>
    </citation>
    <scope>NUCLEOTIDE SEQUENCE [LARGE SCALE GENOMIC DNA]</scope>
    <source>
        <strain evidence="2">cv. Nipponbare</strain>
    </source>
</reference>